<feature type="region of interest" description="Disordered" evidence="1">
    <location>
        <begin position="288"/>
        <end position="332"/>
    </location>
</feature>
<dbReference type="EMBL" id="SOYY01000020">
    <property type="protein sequence ID" value="KAA0706744.1"/>
    <property type="molecule type" value="Genomic_DNA"/>
</dbReference>
<dbReference type="GO" id="GO:0035869">
    <property type="term" value="C:ciliary transition zone"/>
    <property type="evidence" value="ECO:0007669"/>
    <property type="project" value="TreeGrafter"/>
</dbReference>
<dbReference type="PANTHER" id="PTHR20837:SF7">
    <property type="entry name" value="COILED-COIL AND C2 DOMAIN-CONTAINING PROTEIN 2A"/>
    <property type="match status" value="1"/>
</dbReference>
<organism evidence="2 3">
    <name type="scientific">Triplophysa tibetana</name>
    <dbReference type="NCBI Taxonomy" id="1572043"/>
    <lineage>
        <taxon>Eukaryota</taxon>
        <taxon>Metazoa</taxon>
        <taxon>Chordata</taxon>
        <taxon>Craniata</taxon>
        <taxon>Vertebrata</taxon>
        <taxon>Euteleostomi</taxon>
        <taxon>Actinopterygii</taxon>
        <taxon>Neopterygii</taxon>
        <taxon>Teleostei</taxon>
        <taxon>Ostariophysi</taxon>
        <taxon>Cypriniformes</taxon>
        <taxon>Nemacheilidae</taxon>
        <taxon>Triplophysa</taxon>
    </lineage>
</organism>
<dbReference type="GO" id="GO:1905515">
    <property type="term" value="P:non-motile cilium assembly"/>
    <property type="evidence" value="ECO:0007669"/>
    <property type="project" value="TreeGrafter"/>
</dbReference>
<proteinExistence type="predicted"/>
<protein>
    <submittedName>
        <fullName evidence="2">Coiled-coil and C2 domain-containing protein 2A</fullName>
    </submittedName>
</protein>
<feature type="region of interest" description="Disordered" evidence="1">
    <location>
        <begin position="378"/>
        <end position="414"/>
    </location>
</feature>
<dbReference type="InterPro" id="IPR052434">
    <property type="entry name" value="Tectonic-like_complex_comp"/>
</dbReference>
<gene>
    <name evidence="2" type="ORF">E1301_Tti020139</name>
</gene>
<reference evidence="2 3" key="1">
    <citation type="journal article" date="2019" name="Mol. Ecol. Resour.">
        <title>Chromosome-level genome assembly of Triplophysa tibetana, a fish adapted to the harsh high-altitude environment of the Tibetan Plateau.</title>
        <authorList>
            <person name="Yang X."/>
            <person name="Liu H."/>
            <person name="Ma Z."/>
            <person name="Zou Y."/>
            <person name="Zou M."/>
            <person name="Mao Y."/>
            <person name="Li X."/>
            <person name="Wang H."/>
            <person name="Chen T."/>
            <person name="Wang W."/>
            <person name="Yang R."/>
        </authorList>
    </citation>
    <scope>NUCLEOTIDE SEQUENCE [LARGE SCALE GENOMIC DNA]</scope>
    <source>
        <strain evidence="2">TTIB1903HZAU</strain>
        <tissue evidence="2">Muscle</tissue>
    </source>
</reference>
<feature type="compositionally biased region" description="Basic and acidic residues" evidence="1">
    <location>
        <begin position="403"/>
        <end position="414"/>
    </location>
</feature>
<dbReference type="AlphaFoldDB" id="A0A5A9N9Q1"/>
<name>A0A5A9N9Q1_9TELE</name>
<evidence type="ECO:0000313" key="3">
    <source>
        <dbReference type="Proteomes" id="UP000324632"/>
    </source>
</evidence>
<dbReference type="Proteomes" id="UP000324632">
    <property type="component" value="Chromosome 20"/>
</dbReference>
<keyword evidence="3" id="KW-1185">Reference proteome</keyword>
<dbReference type="GO" id="GO:1904491">
    <property type="term" value="P:protein localization to ciliary transition zone"/>
    <property type="evidence" value="ECO:0007669"/>
    <property type="project" value="TreeGrafter"/>
</dbReference>
<sequence>MHMDAIACIGASSLNDMKKLGKWASESRLDPNDPNNASIMQLLSVVSGGEMAVPEYFRLEQLHEEFNFLSDEELQRSRRFRLLILRSQEVPEFRHFKCVPSVEREISEKVFQEYERRIKEGEIIDTRDHIDAHRALVARYLQRVRESVINRFLIAKHHFILSDVVSEDEVPSIGVLGLNLFKLAEPKRPLKPLRKERKKVTAQNLSDGDIKLLVNIIRGYDIPIRRPYTSKPPVSARSARPFTEQFTAPVSSQTPVQGSDWPLGQPLIRPFVEVSFQHSVLQTSTAEGTVQGDQGDGLLHHSHGGGSSAGGANHLSRGSPERRLAPPTYLPSGTAAHTVGLRVVAAVVCVRPYASPGREVGFAGHSPVESVIGCKYTRGEPKNSVSKWAPSPEKGPALVTRQEPSRTDQSEPWL</sequence>
<accession>A0A5A9N9Q1</accession>
<evidence type="ECO:0000313" key="2">
    <source>
        <dbReference type="EMBL" id="KAA0706744.1"/>
    </source>
</evidence>
<comment type="caution">
    <text evidence="2">The sequence shown here is derived from an EMBL/GenBank/DDBJ whole genome shotgun (WGS) entry which is preliminary data.</text>
</comment>
<evidence type="ECO:0000256" key="1">
    <source>
        <dbReference type="SAM" id="MobiDB-lite"/>
    </source>
</evidence>
<dbReference type="PANTHER" id="PTHR20837">
    <property type="entry name" value="CENTROSOMAL PROTEIN-RELATED"/>
    <property type="match status" value="1"/>
</dbReference>